<dbReference type="InterPro" id="IPR036397">
    <property type="entry name" value="RNaseH_sf"/>
</dbReference>
<evidence type="ECO:0000313" key="3">
    <source>
        <dbReference type="Proteomes" id="UP000257109"/>
    </source>
</evidence>
<accession>A0A371G1M7</accession>
<dbReference type="PANTHER" id="PTHR47266">
    <property type="entry name" value="ENDONUCLEASE-RELATED"/>
    <property type="match status" value="1"/>
</dbReference>
<gene>
    <name evidence="2" type="primary">gag-pol</name>
    <name evidence="2" type="ORF">CR513_34748</name>
</gene>
<dbReference type="EMBL" id="QJKJ01007109">
    <property type="protein sequence ID" value="RDX84233.1"/>
    <property type="molecule type" value="Genomic_DNA"/>
</dbReference>
<dbReference type="PROSITE" id="PS50994">
    <property type="entry name" value="INTEGRASE"/>
    <property type="match status" value="1"/>
</dbReference>
<comment type="caution">
    <text evidence="2">The sequence shown here is derived from an EMBL/GenBank/DDBJ whole genome shotgun (WGS) entry which is preliminary data.</text>
</comment>
<dbReference type="GO" id="GO:0003676">
    <property type="term" value="F:nucleic acid binding"/>
    <property type="evidence" value="ECO:0007669"/>
    <property type="project" value="InterPro"/>
</dbReference>
<organism evidence="2 3">
    <name type="scientific">Mucuna pruriens</name>
    <name type="common">Velvet bean</name>
    <name type="synonym">Dolichos pruriens</name>
    <dbReference type="NCBI Taxonomy" id="157652"/>
    <lineage>
        <taxon>Eukaryota</taxon>
        <taxon>Viridiplantae</taxon>
        <taxon>Streptophyta</taxon>
        <taxon>Embryophyta</taxon>
        <taxon>Tracheophyta</taxon>
        <taxon>Spermatophyta</taxon>
        <taxon>Magnoliopsida</taxon>
        <taxon>eudicotyledons</taxon>
        <taxon>Gunneridae</taxon>
        <taxon>Pentapetalae</taxon>
        <taxon>rosids</taxon>
        <taxon>fabids</taxon>
        <taxon>Fabales</taxon>
        <taxon>Fabaceae</taxon>
        <taxon>Papilionoideae</taxon>
        <taxon>50 kb inversion clade</taxon>
        <taxon>NPAAA clade</taxon>
        <taxon>indigoferoid/millettioid clade</taxon>
        <taxon>Phaseoleae</taxon>
        <taxon>Mucuna</taxon>
    </lineage>
</organism>
<name>A0A371G1M7_MUCPR</name>
<dbReference type="OrthoDB" id="10055717at2759"/>
<reference evidence="2" key="1">
    <citation type="submission" date="2018-05" db="EMBL/GenBank/DDBJ databases">
        <title>Draft genome of Mucuna pruriens seed.</title>
        <authorList>
            <person name="Nnadi N.E."/>
            <person name="Vos R."/>
            <person name="Hasami M.H."/>
            <person name="Devisetty U.K."/>
            <person name="Aguiy J.C."/>
        </authorList>
    </citation>
    <scope>NUCLEOTIDE SEQUENCE [LARGE SCALE GENOMIC DNA]</scope>
    <source>
        <strain evidence="2">JCA_2017</strain>
    </source>
</reference>
<dbReference type="Pfam" id="PF17921">
    <property type="entry name" value="Integrase_H2C2"/>
    <property type="match status" value="1"/>
</dbReference>
<dbReference type="InterPro" id="IPR001584">
    <property type="entry name" value="Integrase_cat-core"/>
</dbReference>
<dbReference type="AlphaFoldDB" id="A0A371G1M7"/>
<dbReference type="Gene3D" id="3.30.420.10">
    <property type="entry name" value="Ribonuclease H-like superfamily/Ribonuclease H"/>
    <property type="match status" value="1"/>
</dbReference>
<proteinExistence type="predicted"/>
<evidence type="ECO:0000313" key="2">
    <source>
        <dbReference type="EMBL" id="RDX84233.1"/>
    </source>
</evidence>
<feature type="non-terminal residue" evidence="2">
    <location>
        <position position="1"/>
    </location>
</feature>
<dbReference type="InterPro" id="IPR052160">
    <property type="entry name" value="Gypsy_RT_Integrase-like"/>
</dbReference>
<dbReference type="GO" id="GO:0015074">
    <property type="term" value="P:DNA integration"/>
    <property type="evidence" value="ECO:0007669"/>
    <property type="project" value="InterPro"/>
</dbReference>
<feature type="domain" description="Integrase catalytic" evidence="1">
    <location>
        <begin position="167"/>
        <end position="249"/>
    </location>
</feature>
<evidence type="ECO:0000259" key="1">
    <source>
        <dbReference type="PROSITE" id="PS50994"/>
    </source>
</evidence>
<protein>
    <submittedName>
        <fullName evidence="2">Gag-Pol polyprotein</fullName>
    </submittedName>
</protein>
<dbReference type="SUPFAM" id="SSF53098">
    <property type="entry name" value="Ribonuclease H-like"/>
    <property type="match status" value="1"/>
</dbReference>
<dbReference type="Proteomes" id="UP000257109">
    <property type="component" value="Unassembled WGS sequence"/>
</dbReference>
<dbReference type="InterPro" id="IPR041588">
    <property type="entry name" value="Integrase_H2C2"/>
</dbReference>
<sequence>MFALDKFCSYLLGSKIIIFSNHVALRFLLKKPNFPPDASRLYKEKLKSDAKYYIWDNPYLWRLYNDQVIRRCILNSEIKSVLQFYHAAFGGGHYGSTRSTWKVLDYGFYWPTIFRDAHQFVSTYEQCQRAEMAISRRHEMTQQPILFCDNFMFGVLILWEVIATKTNDAKVVVDFLKSNIFCQFGVPKALVNDQGSHLCNRAMSFLLDKYEVVHQIATTYHPQTNSQAEVFNREIKKKLQKMVNPSWKD</sequence>
<dbReference type="Gene3D" id="1.10.340.70">
    <property type="match status" value="1"/>
</dbReference>
<dbReference type="InterPro" id="IPR012337">
    <property type="entry name" value="RNaseH-like_sf"/>
</dbReference>
<keyword evidence="3" id="KW-1185">Reference proteome</keyword>